<dbReference type="PANTHER" id="PTHR40094">
    <property type="entry name" value="ALPHA-2-MACROGLOBULIN HOMOLOG"/>
    <property type="match status" value="1"/>
</dbReference>
<organism evidence="5 6">
    <name type="scientific">Candidatus Entotheonella gemina</name>
    <dbReference type="NCBI Taxonomy" id="1429439"/>
    <lineage>
        <taxon>Bacteria</taxon>
        <taxon>Pseudomonadati</taxon>
        <taxon>Nitrospinota/Tectimicrobiota group</taxon>
        <taxon>Candidatus Tectimicrobiota</taxon>
        <taxon>Candidatus Entotheonellia</taxon>
        <taxon>Candidatus Entotheonellales</taxon>
        <taxon>Candidatus Entotheonellaceae</taxon>
        <taxon>Candidatus Entotheonella</taxon>
    </lineage>
</organism>
<dbReference type="InterPro" id="IPR002890">
    <property type="entry name" value="MG2"/>
</dbReference>
<protein>
    <recommendedName>
        <fullName evidence="7">Large extracellular alpha-helical protein</fullName>
    </recommendedName>
</protein>
<dbReference type="Proteomes" id="UP000019140">
    <property type="component" value="Unassembled WGS sequence"/>
</dbReference>
<dbReference type="Pfam" id="PF00207">
    <property type="entry name" value="A2M"/>
    <property type="match status" value="1"/>
</dbReference>
<evidence type="ECO:0000259" key="4">
    <source>
        <dbReference type="SMART" id="SM01360"/>
    </source>
</evidence>
<dbReference type="SUPFAM" id="SSF48239">
    <property type="entry name" value="Terpenoid cyclases/Protein prenyltransferases"/>
    <property type="match status" value="1"/>
</dbReference>
<dbReference type="SMART" id="SM01359">
    <property type="entry name" value="A2M_N_2"/>
    <property type="match status" value="1"/>
</dbReference>
<comment type="caution">
    <text evidence="5">The sequence shown here is derived from an EMBL/GenBank/DDBJ whole genome shotgun (WGS) entry which is preliminary data.</text>
</comment>
<dbReference type="PANTHER" id="PTHR40094:SF1">
    <property type="entry name" value="UBIQUITIN DOMAIN-CONTAINING PROTEIN"/>
    <property type="match status" value="1"/>
</dbReference>
<dbReference type="Gene3D" id="2.60.40.1930">
    <property type="match status" value="1"/>
</dbReference>
<evidence type="ECO:0000313" key="5">
    <source>
        <dbReference type="EMBL" id="ETX06426.1"/>
    </source>
</evidence>
<reference evidence="5 6" key="1">
    <citation type="journal article" date="2014" name="Nature">
        <title>An environmental bacterial taxon with a large and distinct metabolic repertoire.</title>
        <authorList>
            <person name="Wilson M.C."/>
            <person name="Mori T."/>
            <person name="Ruckert C."/>
            <person name="Uria A.R."/>
            <person name="Helf M.J."/>
            <person name="Takada K."/>
            <person name="Gernert C."/>
            <person name="Steffens U.A."/>
            <person name="Heycke N."/>
            <person name="Schmitt S."/>
            <person name="Rinke C."/>
            <person name="Helfrich E.J."/>
            <person name="Brachmann A.O."/>
            <person name="Gurgui C."/>
            <person name="Wakimoto T."/>
            <person name="Kracht M."/>
            <person name="Crusemann M."/>
            <person name="Hentschel U."/>
            <person name="Abe I."/>
            <person name="Matsunaga S."/>
            <person name="Kalinowski J."/>
            <person name="Takeyama H."/>
            <person name="Piel J."/>
        </authorList>
    </citation>
    <scope>NUCLEOTIDE SEQUENCE [LARGE SCALE GENOMIC DNA]</scope>
    <source>
        <strain evidence="6">TSY2</strain>
    </source>
</reference>
<dbReference type="Pfam" id="PF07703">
    <property type="entry name" value="A2M_BRD"/>
    <property type="match status" value="1"/>
</dbReference>
<name>W4M929_9BACT</name>
<keyword evidence="2" id="KW-0732">Signal</keyword>
<dbReference type="EMBL" id="AZHX01000695">
    <property type="protein sequence ID" value="ETX06426.1"/>
    <property type="molecule type" value="Genomic_DNA"/>
</dbReference>
<proteinExistence type="inferred from homology"/>
<accession>W4M929</accession>
<dbReference type="HOGENOM" id="CLU_002018_0_0_7"/>
<dbReference type="InterPro" id="IPR041246">
    <property type="entry name" value="Bact_MG10"/>
</dbReference>
<evidence type="ECO:0000256" key="1">
    <source>
        <dbReference type="ARBA" id="ARBA00010556"/>
    </source>
</evidence>
<keyword evidence="6" id="KW-1185">Reference proteome</keyword>
<dbReference type="Pfam" id="PF17973">
    <property type="entry name" value="bMG10"/>
    <property type="match status" value="1"/>
</dbReference>
<dbReference type="SMART" id="SM01360">
    <property type="entry name" value="A2M"/>
    <property type="match status" value="1"/>
</dbReference>
<evidence type="ECO:0000259" key="3">
    <source>
        <dbReference type="SMART" id="SM01359"/>
    </source>
</evidence>
<evidence type="ECO:0000313" key="6">
    <source>
        <dbReference type="Proteomes" id="UP000019140"/>
    </source>
</evidence>
<feature type="signal peptide" evidence="2">
    <location>
        <begin position="1"/>
        <end position="26"/>
    </location>
</feature>
<feature type="domain" description="Alpha-2-macroglobulin" evidence="4">
    <location>
        <begin position="1178"/>
        <end position="1267"/>
    </location>
</feature>
<dbReference type="InterPro" id="IPR051802">
    <property type="entry name" value="YfhM-like"/>
</dbReference>
<evidence type="ECO:0000256" key="2">
    <source>
        <dbReference type="SAM" id="SignalP"/>
    </source>
</evidence>
<dbReference type="InterPro" id="IPR008930">
    <property type="entry name" value="Terpenoid_cyclase/PrenylTrfase"/>
</dbReference>
<dbReference type="GO" id="GO:0004866">
    <property type="term" value="F:endopeptidase inhibitor activity"/>
    <property type="evidence" value="ECO:0007669"/>
    <property type="project" value="InterPro"/>
</dbReference>
<gene>
    <name evidence="5" type="ORF">ETSY2_17165</name>
</gene>
<evidence type="ECO:0008006" key="7">
    <source>
        <dbReference type="Google" id="ProtNLM"/>
    </source>
</evidence>
<dbReference type="InterPro" id="IPR011625">
    <property type="entry name" value="A2M_N_BRD"/>
</dbReference>
<feature type="chain" id="PRO_5004846393" description="Large extracellular alpha-helical protein" evidence="2">
    <location>
        <begin position="27"/>
        <end position="1907"/>
    </location>
</feature>
<sequence>MLTFWWCRVIVSVWLIAGICGSSATAATALQLLRMTPEGNDVPPGRQVVFQFDRPVVPVGRMERRADEVPIHIQPALACAWRWLNTTSLACQLDEPDAMLPATRYMVTIEPGLVALDGAAMTQPLTRTFVTQRPTVQYTWFHHWQAPGVPEIKVRFDQPVTGDSAGRHLAMILPNGKRAGVQVVPENDDTGHNWVVSPAAPLPLDTSVQLRVEPGIVSVRGPESGVESRVIVSFDTFPDFSFLGLQCRSIRDRDVTITPAAPLSAQRKCNPMRSVYLRFSAPVLKEDIVDVLNIVPSLTGDRQNFDPWANVRTSPRLSRSHRRGQIYTVRLPGPLKAFTTYGLHTLGKPIVDVFNRPLTTGIHLRFAMDHRPPAFHLPHSVSVLEQQVDTHVPLYVTNLDKVHLKYQTMTAKAKQPEQQHDIALRKVEDVSHAIPLKMRELLPTASETQPSGALQGHLTTTPRVGDPKWFFSQVTPFHVHVKLGHYNTLVWVTDLSSGAPVPNATVQIFSDDLWGKATAMALADATANEAGIAMLPGTETLDPKLEIADNWGRHNDHLTVRVQHQDQLALVPLYYDFAVSTYGPNYISSSLRRRYGHIHTWGTTAQGVYKAGDTVQFTFYVRDQDNTRFVPAPQTGYRLKVHDPTDKVVHEVKAFNLSEFGGYHGEFTAPASGAVGWYRFELSLDGHEHRWEPLRVLISDFTPAPFRVTTELHGKQFNAEDSVTVTTQAKLHAGGPYADAETRVTAQIRGRPLQPEAPQLAKFWFDVLASNGVQTVFQTEDKVDETGALQTSFTIREAQALYGQLVVESAVQDDRGKSIAGRATARYVGRDRYVGVYQKDWVLQAGIPAGLEAVVLDEHREAVAGTPAEVKIEYLQVKAARVKGAGNAYLTQYTREWVHVASCTLLSTTVPALCQFRPAAPGRYKMTASVTDTQGRSQSSSLERWAVGRGEVVWETKPGHALDISPEKTSYTVGKTARFLVQNPYPGAQALVTIERFGVQRSWLKTLANSLEMIEVPITEDHLPGFYLSGVVMSPRVAQPLGDNQVDLGKPTFRIGYVRVPVRDRAKELIVKVTPEQATYKPRQMASVNLQVTTRQGDRPPVELAVAVLDEAVFDLIQGGRSYFDPYAGFYTLDALDMRNYNLLTRLIGRQKFEKKGANPGGGGGAGPQLRSLFKFVSYWNPALRPDANGNATIRFPLPDNLTGWRVLAMALTTSDRMGLGEGHFTVNQPTELRPALPNQVTAGDTFDARFTVMNRTETTRHLMVTIDAKGPIEPAAPASVSVLAEPYKRYTVGLPVQTKRAGRLILQARAGDAEDQDGLLIRLPVRKRQTLDVGATYGSTNEDEVTETIAFPQGIRTDVGHVSMVVSPSVIGGVDGAFAYMRDYPYICWEQKLTKGVMASHFRRLKRYLPASLSWPGSAALPQQTLALASNFQAPNGGMTYYKPQNQYVSPYLSAYTALAFNWLRRAGYGIPQQVEAPLHTYLQTLLRRDVMPDFYSKGMSSTVRAVALAALAPHERLTLQDLSRYQRHVPAMSLFGKAHYLMALTEVPGTESLQKGAVRMIHAHGNETGGKFVFSETVHTNYARLLASPLRSNCAILSAFLAYQTASGDAPSDIPFKLTRMITQSRKNRSHWENTQENMFCMQALIAFSQVYERETPRMALQSYLDDKLIGEASFQDFKDAPVEMRHPIGEADPGRTAPLILKRDGQGRVYYAAHLHYAPKALPTAPMNAGMTIHREYSVERNGEWVLLQSPMQIQQGELVRVDLYLSLPAARNFVVVDDPVPGGLEPVNRQLATASTVDADQAKMTYAKHAFWYRHNDWRAYGYSRWSFYHQELRHHAARFYSEYLPAGRYHLSYVAQAIAPGEFTVLPTRAEEMYDPDVFGQGVPGSLKIGSAKDAKGREGGK</sequence>
<dbReference type="PATRIC" id="fig|1429439.4.peg.2918"/>
<dbReference type="Pfam" id="PF01835">
    <property type="entry name" value="MG2"/>
    <property type="match status" value="1"/>
</dbReference>
<dbReference type="InterPro" id="IPR001599">
    <property type="entry name" value="Macroglobln_a2"/>
</dbReference>
<dbReference type="Gene3D" id="1.50.10.20">
    <property type="match status" value="1"/>
</dbReference>
<feature type="domain" description="Alpha-2-macroglobulin bait region" evidence="3">
    <location>
        <begin position="962"/>
        <end position="1116"/>
    </location>
</feature>
<dbReference type="Gene3D" id="2.60.40.3710">
    <property type="match status" value="1"/>
</dbReference>
<comment type="similarity">
    <text evidence="1">Belongs to the protease inhibitor I39 (alpha-2-macroglobulin) family. Bacterial alpha-2-macroglobulin subfamily.</text>
</comment>